<organism evidence="1 2">
    <name type="scientific">Coregonus suidteri</name>
    <dbReference type="NCBI Taxonomy" id="861788"/>
    <lineage>
        <taxon>Eukaryota</taxon>
        <taxon>Metazoa</taxon>
        <taxon>Chordata</taxon>
        <taxon>Craniata</taxon>
        <taxon>Vertebrata</taxon>
        <taxon>Euteleostomi</taxon>
        <taxon>Actinopterygii</taxon>
        <taxon>Neopterygii</taxon>
        <taxon>Teleostei</taxon>
        <taxon>Protacanthopterygii</taxon>
        <taxon>Salmoniformes</taxon>
        <taxon>Salmonidae</taxon>
        <taxon>Coregoninae</taxon>
        <taxon>Coregonus</taxon>
    </lineage>
</organism>
<dbReference type="EMBL" id="JAGTTL010000022">
    <property type="protein sequence ID" value="KAK6305714.1"/>
    <property type="molecule type" value="Genomic_DNA"/>
</dbReference>
<protein>
    <submittedName>
        <fullName evidence="1">Uncharacterized protein</fullName>
    </submittedName>
</protein>
<sequence>MLLEKPDLVWASFLPPASSRRLKLHDQVKLKFFHSVTHAVLFSSAAPNNCTTANKRFNPKQRFNVRGQLTNMVKHRRSFSIPECCLFQGPDHCKGLVLDYNAQGGHNP</sequence>
<evidence type="ECO:0000313" key="1">
    <source>
        <dbReference type="EMBL" id="KAK6305714.1"/>
    </source>
</evidence>
<reference evidence="1 2" key="1">
    <citation type="submission" date="2021-04" db="EMBL/GenBank/DDBJ databases">
        <authorList>
            <person name="De Guttry C."/>
            <person name="Zahm M."/>
            <person name="Klopp C."/>
            <person name="Cabau C."/>
            <person name="Louis A."/>
            <person name="Berthelot C."/>
            <person name="Parey E."/>
            <person name="Roest Crollius H."/>
            <person name="Montfort J."/>
            <person name="Robinson-Rechavi M."/>
            <person name="Bucao C."/>
            <person name="Bouchez O."/>
            <person name="Gislard M."/>
            <person name="Lluch J."/>
            <person name="Milhes M."/>
            <person name="Lampietro C."/>
            <person name="Lopez Roques C."/>
            <person name="Donnadieu C."/>
            <person name="Braasch I."/>
            <person name="Desvignes T."/>
            <person name="Postlethwait J."/>
            <person name="Bobe J."/>
            <person name="Wedekind C."/>
            <person name="Guiguen Y."/>
        </authorList>
    </citation>
    <scope>NUCLEOTIDE SEQUENCE [LARGE SCALE GENOMIC DNA]</scope>
    <source>
        <strain evidence="1">Cs_M1</strain>
        <tissue evidence="1">Blood</tissue>
    </source>
</reference>
<name>A0AAN8LB65_9TELE</name>
<dbReference type="Proteomes" id="UP001356427">
    <property type="component" value="Unassembled WGS sequence"/>
</dbReference>
<dbReference type="AlphaFoldDB" id="A0AAN8LB65"/>
<comment type="caution">
    <text evidence="1">The sequence shown here is derived from an EMBL/GenBank/DDBJ whole genome shotgun (WGS) entry which is preliminary data.</text>
</comment>
<evidence type="ECO:0000313" key="2">
    <source>
        <dbReference type="Proteomes" id="UP001356427"/>
    </source>
</evidence>
<accession>A0AAN8LB65</accession>
<keyword evidence="2" id="KW-1185">Reference proteome</keyword>
<gene>
    <name evidence="1" type="ORF">J4Q44_G00244940</name>
</gene>
<proteinExistence type="predicted"/>